<evidence type="ECO:0000256" key="7">
    <source>
        <dbReference type="ARBA" id="ARBA00022842"/>
    </source>
</evidence>
<keyword evidence="6 10" id="KW-0274">FAD</keyword>
<evidence type="ECO:0000256" key="4">
    <source>
        <dbReference type="ARBA" id="ARBA00022679"/>
    </source>
</evidence>
<comment type="cofactor">
    <cofactor evidence="11">
        <name>Mg(2+)</name>
        <dbReference type="ChEBI" id="CHEBI:18420"/>
    </cofactor>
    <cofactor evidence="11">
        <name>Mn(2+)</name>
        <dbReference type="ChEBI" id="CHEBI:29035"/>
    </cofactor>
    <text evidence="11">Magnesium. Can also use manganese.</text>
</comment>
<evidence type="ECO:0000256" key="6">
    <source>
        <dbReference type="ARBA" id="ARBA00022827"/>
    </source>
</evidence>
<dbReference type="Gene3D" id="3.10.520.10">
    <property type="entry name" value="ApbE-like domains"/>
    <property type="match status" value="1"/>
</dbReference>
<dbReference type="HOGENOM" id="CLU_044403_0_2_5"/>
<feature type="binding site" evidence="11">
    <location>
        <position position="245"/>
    </location>
    <ligand>
        <name>Mg(2+)</name>
        <dbReference type="ChEBI" id="CHEBI:18420"/>
    </ligand>
</feature>
<feature type="binding site" evidence="11">
    <location>
        <position position="140"/>
    </location>
    <ligand>
        <name>Mg(2+)</name>
        <dbReference type="ChEBI" id="CHEBI:18420"/>
    </ligand>
</feature>
<keyword evidence="14" id="KW-1185">Reference proteome</keyword>
<dbReference type="Pfam" id="PF02424">
    <property type="entry name" value="ApbE"/>
    <property type="match status" value="1"/>
</dbReference>
<dbReference type="GO" id="GO:0016740">
    <property type="term" value="F:transferase activity"/>
    <property type="evidence" value="ECO:0007669"/>
    <property type="project" value="UniProtKB-UniRule"/>
</dbReference>
<reference evidence="13 14" key="1">
    <citation type="submission" date="2014-09" db="EMBL/GenBank/DDBJ databases">
        <title>Using Illumina technology Improving SMRT sequencing Genome Assembly by RASTools.</title>
        <authorList>
            <person name="Zhou Y."/>
            <person name="Ma T."/>
            <person name="Liu T."/>
        </authorList>
    </citation>
    <scope>NUCLEOTIDE SEQUENCE [LARGE SCALE GENOMIC DNA]</scope>
    <source>
        <strain evidence="13 14">ATCC 55669</strain>
    </source>
</reference>
<evidence type="ECO:0000256" key="2">
    <source>
        <dbReference type="ARBA" id="ARBA00016337"/>
    </source>
</evidence>
<dbReference type="Proteomes" id="UP000033200">
    <property type="component" value="Chromosome"/>
</dbReference>
<feature type="signal peptide" evidence="12">
    <location>
        <begin position="1"/>
        <end position="22"/>
    </location>
</feature>
<evidence type="ECO:0000256" key="9">
    <source>
        <dbReference type="ARBA" id="ARBA00048540"/>
    </source>
</evidence>
<keyword evidence="5 10" id="KW-0479">Metal-binding</keyword>
<evidence type="ECO:0000313" key="13">
    <source>
        <dbReference type="EMBL" id="AIT08055.1"/>
    </source>
</evidence>
<keyword evidence="7 10" id="KW-0460">Magnesium</keyword>
<evidence type="ECO:0000313" key="14">
    <source>
        <dbReference type="Proteomes" id="UP000033200"/>
    </source>
</evidence>
<feature type="chain" id="PRO_5039916510" description="FAD:protein FMN transferase" evidence="12">
    <location>
        <begin position="23"/>
        <end position="291"/>
    </location>
</feature>
<dbReference type="EMBL" id="CP009571">
    <property type="protein sequence ID" value="AIT08055.1"/>
    <property type="molecule type" value="Genomic_DNA"/>
</dbReference>
<evidence type="ECO:0000256" key="1">
    <source>
        <dbReference type="ARBA" id="ARBA00011955"/>
    </source>
</evidence>
<dbReference type="InterPro" id="IPR003374">
    <property type="entry name" value="ApbE-like_sf"/>
</dbReference>
<dbReference type="EC" id="2.7.1.180" evidence="1 10"/>
<organism evidence="13 14">
    <name type="scientific">Sphingomonas taxi</name>
    <dbReference type="NCBI Taxonomy" id="1549858"/>
    <lineage>
        <taxon>Bacteria</taxon>
        <taxon>Pseudomonadati</taxon>
        <taxon>Pseudomonadota</taxon>
        <taxon>Alphaproteobacteria</taxon>
        <taxon>Sphingomonadales</taxon>
        <taxon>Sphingomonadaceae</taxon>
        <taxon>Sphingomonas</taxon>
    </lineage>
</organism>
<evidence type="ECO:0000256" key="10">
    <source>
        <dbReference type="PIRNR" id="PIRNR006268"/>
    </source>
</evidence>
<evidence type="ECO:0000256" key="12">
    <source>
        <dbReference type="SAM" id="SignalP"/>
    </source>
</evidence>
<feature type="binding site" evidence="11">
    <location>
        <position position="249"/>
    </location>
    <ligand>
        <name>Mg(2+)</name>
        <dbReference type="ChEBI" id="CHEBI:18420"/>
    </ligand>
</feature>
<evidence type="ECO:0000256" key="11">
    <source>
        <dbReference type="PIRSR" id="PIRSR006268-2"/>
    </source>
</evidence>
<dbReference type="eggNOG" id="COG1477">
    <property type="taxonomic scope" value="Bacteria"/>
</dbReference>
<keyword evidence="12" id="KW-0732">Signal</keyword>
<evidence type="ECO:0000256" key="8">
    <source>
        <dbReference type="ARBA" id="ARBA00031306"/>
    </source>
</evidence>
<sequence length="291" mass="29357">MGTRWSVRAVLPAGLGASAVHAAVVARLDAIVAEMSHWLPTSLLSRFNRAAAGSAMVLPPDFADVMARGLAIAAATGGAFDPAIGRLVDLWGFGPVLVASAPDAAALDAARAASGWRRLGWSAGDRRLSQPGGVALDLSGIAKGFAVDAVAATLARLGVVHALVEIGGELVGRGVRPDGQPWWVDLEAPPGMDVAPLRIALHGLAVATSGDYRRGGHTIDPRTGRSTDNGVVSVSVIAADALSADAWATALTVLGPDAGRALAAGQGVAARIVVEGGDETLTPALEAMLAD</sequence>
<dbReference type="PANTHER" id="PTHR30040:SF2">
    <property type="entry name" value="FAD:PROTEIN FMN TRANSFERASE"/>
    <property type="match status" value="1"/>
</dbReference>
<dbReference type="KEGG" id="stax:MC45_06570"/>
<dbReference type="PIRSF" id="PIRSF006268">
    <property type="entry name" value="ApbE"/>
    <property type="match status" value="1"/>
</dbReference>
<protein>
    <recommendedName>
        <fullName evidence="2 10">FAD:protein FMN transferase</fullName>
        <ecNumber evidence="1 10">2.7.1.180</ecNumber>
    </recommendedName>
    <alternativeName>
        <fullName evidence="8 10">Flavin transferase</fullName>
    </alternativeName>
</protein>
<dbReference type="GO" id="GO:0046872">
    <property type="term" value="F:metal ion binding"/>
    <property type="evidence" value="ECO:0007669"/>
    <property type="project" value="UniProtKB-UniRule"/>
</dbReference>
<keyword evidence="4 10" id="KW-0808">Transferase</keyword>
<dbReference type="PANTHER" id="PTHR30040">
    <property type="entry name" value="THIAMINE BIOSYNTHESIS LIPOPROTEIN APBE"/>
    <property type="match status" value="1"/>
</dbReference>
<evidence type="ECO:0000256" key="3">
    <source>
        <dbReference type="ARBA" id="ARBA00022630"/>
    </source>
</evidence>
<gene>
    <name evidence="13" type="ORF">MC45_06570</name>
</gene>
<dbReference type="SUPFAM" id="SSF143631">
    <property type="entry name" value="ApbE-like"/>
    <property type="match status" value="1"/>
</dbReference>
<keyword evidence="3 10" id="KW-0285">Flavoprotein</keyword>
<dbReference type="AlphaFoldDB" id="A0A097EKG4"/>
<dbReference type="STRING" id="1549858.MC45_06570"/>
<proteinExistence type="inferred from homology"/>
<dbReference type="InterPro" id="IPR024932">
    <property type="entry name" value="ApbE"/>
</dbReference>
<accession>A0A097EKG4</accession>
<comment type="catalytic activity">
    <reaction evidence="9 10">
        <text>L-threonyl-[protein] + FAD = FMN-L-threonyl-[protein] + AMP + H(+)</text>
        <dbReference type="Rhea" id="RHEA:36847"/>
        <dbReference type="Rhea" id="RHEA-COMP:11060"/>
        <dbReference type="Rhea" id="RHEA-COMP:11061"/>
        <dbReference type="ChEBI" id="CHEBI:15378"/>
        <dbReference type="ChEBI" id="CHEBI:30013"/>
        <dbReference type="ChEBI" id="CHEBI:57692"/>
        <dbReference type="ChEBI" id="CHEBI:74257"/>
        <dbReference type="ChEBI" id="CHEBI:456215"/>
        <dbReference type="EC" id="2.7.1.180"/>
    </reaction>
</comment>
<name>A0A097EKG4_9SPHN</name>
<evidence type="ECO:0000256" key="5">
    <source>
        <dbReference type="ARBA" id="ARBA00022723"/>
    </source>
</evidence>
<comment type="similarity">
    <text evidence="10">Belongs to the ApbE family.</text>
</comment>